<keyword evidence="1" id="KW-0472">Membrane</keyword>
<dbReference type="Proteomes" id="UP001161389">
    <property type="component" value="Unassembled WGS sequence"/>
</dbReference>
<keyword evidence="4" id="KW-1185">Reference proteome</keyword>
<dbReference type="InterPro" id="IPR013587">
    <property type="entry name" value="Nitrate/nitrite_sensing"/>
</dbReference>
<evidence type="ECO:0000313" key="4">
    <source>
        <dbReference type="Proteomes" id="UP001161389"/>
    </source>
</evidence>
<dbReference type="AlphaFoldDB" id="A0AA37W863"/>
<protein>
    <recommendedName>
        <fullName evidence="2">Nitrate/nitrite sensing protein domain-containing protein</fullName>
    </recommendedName>
</protein>
<keyword evidence="1" id="KW-1133">Transmembrane helix</keyword>
<sequence length="293" mass="33691">MFTANDIAIYLLALSATCISFIAFLYFLTSRSKYHFQRKSLRQYELVISLIRNIQQHRGLSQGIISGEPALKDRLHDVQREISFLVESLNMSLTGKLADRWESFFDHWTRLRGNAVNVEAEASFQQHNHMINNLLYLAENICNNSDLGHSVSHVKDQLLWRQLLVLSECIGQSRALGASALARGHASYLELIRFKMLSEMIDDRLHSMDHSLSSEQMVQLEKAISPVNDALKQFSKHFGAYPYSSQEYFSIATMSLEHVISVLDEELDIMKKAYRIFPKNLKKLRLNQKALSH</sequence>
<evidence type="ECO:0000256" key="1">
    <source>
        <dbReference type="SAM" id="Phobius"/>
    </source>
</evidence>
<dbReference type="RefSeq" id="WP_284381955.1">
    <property type="nucleotide sequence ID" value="NZ_BSNM01000015.1"/>
</dbReference>
<accession>A0AA37W863</accession>
<feature type="domain" description="Nitrate/nitrite sensing protein" evidence="2">
    <location>
        <begin position="50"/>
        <end position="255"/>
    </location>
</feature>
<organism evidence="3 4">
    <name type="scientific">Litoribrevibacter albus</name>
    <dbReference type="NCBI Taxonomy" id="1473156"/>
    <lineage>
        <taxon>Bacteria</taxon>
        <taxon>Pseudomonadati</taxon>
        <taxon>Pseudomonadota</taxon>
        <taxon>Gammaproteobacteria</taxon>
        <taxon>Oceanospirillales</taxon>
        <taxon>Oceanospirillaceae</taxon>
        <taxon>Litoribrevibacter</taxon>
    </lineage>
</organism>
<evidence type="ECO:0000313" key="3">
    <source>
        <dbReference type="EMBL" id="GLQ32098.1"/>
    </source>
</evidence>
<reference evidence="3" key="1">
    <citation type="journal article" date="2014" name="Int. J. Syst. Evol. Microbiol.">
        <title>Complete genome sequence of Corynebacterium casei LMG S-19264T (=DSM 44701T), isolated from a smear-ripened cheese.</title>
        <authorList>
            <consortium name="US DOE Joint Genome Institute (JGI-PGF)"/>
            <person name="Walter F."/>
            <person name="Albersmeier A."/>
            <person name="Kalinowski J."/>
            <person name="Ruckert C."/>
        </authorList>
    </citation>
    <scope>NUCLEOTIDE SEQUENCE</scope>
    <source>
        <strain evidence="3">NBRC 110071</strain>
    </source>
</reference>
<dbReference type="Pfam" id="PF08376">
    <property type="entry name" value="NIT"/>
    <property type="match status" value="1"/>
</dbReference>
<dbReference type="EMBL" id="BSNM01000015">
    <property type="protein sequence ID" value="GLQ32098.1"/>
    <property type="molecule type" value="Genomic_DNA"/>
</dbReference>
<gene>
    <name evidence="3" type="ORF">GCM10007876_25770</name>
</gene>
<keyword evidence="1" id="KW-0812">Transmembrane</keyword>
<evidence type="ECO:0000259" key="2">
    <source>
        <dbReference type="Pfam" id="PF08376"/>
    </source>
</evidence>
<proteinExistence type="predicted"/>
<name>A0AA37W863_9GAMM</name>
<reference evidence="3" key="2">
    <citation type="submission" date="2023-01" db="EMBL/GenBank/DDBJ databases">
        <title>Draft genome sequence of Litoribrevibacter albus strain NBRC 110071.</title>
        <authorList>
            <person name="Sun Q."/>
            <person name="Mori K."/>
        </authorList>
    </citation>
    <scope>NUCLEOTIDE SEQUENCE</scope>
    <source>
        <strain evidence="3">NBRC 110071</strain>
    </source>
</reference>
<feature type="transmembrane region" description="Helical" evidence="1">
    <location>
        <begin position="7"/>
        <end position="29"/>
    </location>
</feature>
<comment type="caution">
    <text evidence="3">The sequence shown here is derived from an EMBL/GenBank/DDBJ whole genome shotgun (WGS) entry which is preliminary data.</text>
</comment>